<evidence type="ECO:0000259" key="7">
    <source>
        <dbReference type="Pfam" id="PF00557"/>
    </source>
</evidence>
<dbReference type="OrthoDB" id="10261878at2759"/>
<comment type="caution">
    <text evidence="8">The sequence shown here is derived from an EMBL/GenBank/DDBJ whole genome shotgun (WGS) entry which is preliminary data.</text>
</comment>
<evidence type="ECO:0000256" key="2">
    <source>
        <dbReference type="ARBA" id="ARBA00022670"/>
    </source>
</evidence>
<keyword evidence="4" id="KW-0378">Hydrolase</keyword>
<dbReference type="SUPFAM" id="SSF55920">
    <property type="entry name" value="Creatinase/aminopeptidase"/>
    <property type="match status" value="1"/>
</dbReference>
<dbReference type="GO" id="GO:0008237">
    <property type="term" value="F:metallopeptidase activity"/>
    <property type="evidence" value="ECO:0007669"/>
    <property type="project" value="UniProtKB-KW"/>
</dbReference>
<dbReference type="PROSITE" id="PS51257">
    <property type="entry name" value="PROKAR_LIPOPROTEIN"/>
    <property type="match status" value="1"/>
</dbReference>
<dbReference type="EMBL" id="NEVH01003500">
    <property type="protein sequence ID" value="PNF40650.1"/>
    <property type="molecule type" value="Genomic_DNA"/>
</dbReference>
<evidence type="ECO:0000256" key="6">
    <source>
        <dbReference type="ARBA" id="ARBA00023211"/>
    </source>
</evidence>
<keyword evidence="9" id="KW-1185">Reference proteome</keyword>
<evidence type="ECO:0000313" key="8">
    <source>
        <dbReference type="EMBL" id="PNF40650.1"/>
    </source>
</evidence>
<feature type="domain" description="Peptidase M24" evidence="7">
    <location>
        <begin position="2"/>
        <end position="251"/>
    </location>
</feature>
<comment type="cofactor">
    <cofactor evidence="1">
        <name>Mn(2+)</name>
        <dbReference type="ChEBI" id="CHEBI:29035"/>
    </cofactor>
</comment>
<evidence type="ECO:0000256" key="4">
    <source>
        <dbReference type="ARBA" id="ARBA00022801"/>
    </source>
</evidence>
<dbReference type="Pfam" id="PF00557">
    <property type="entry name" value="Peptidase_M24"/>
    <property type="match status" value="1"/>
</dbReference>
<dbReference type="InterPro" id="IPR036005">
    <property type="entry name" value="Creatinase/aminopeptidase-like"/>
</dbReference>
<accession>A0A2J7RIK2</accession>
<gene>
    <name evidence="8" type="ORF">B7P43_G05910</name>
</gene>
<reference evidence="8 9" key="1">
    <citation type="submission" date="2017-12" db="EMBL/GenBank/DDBJ databases">
        <title>Hemimetabolous genomes reveal molecular basis of termite eusociality.</title>
        <authorList>
            <person name="Harrison M.C."/>
            <person name="Jongepier E."/>
            <person name="Robertson H.M."/>
            <person name="Arning N."/>
            <person name="Bitard-Feildel T."/>
            <person name="Chao H."/>
            <person name="Childers C.P."/>
            <person name="Dinh H."/>
            <person name="Doddapaneni H."/>
            <person name="Dugan S."/>
            <person name="Gowin J."/>
            <person name="Greiner C."/>
            <person name="Han Y."/>
            <person name="Hu H."/>
            <person name="Hughes D.S.T."/>
            <person name="Huylmans A.-K."/>
            <person name="Kemena C."/>
            <person name="Kremer L.P.M."/>
            <person name="Lee S.L."/>
            <person name="Lopez-Ezquerra A."/>
            <person name="Mallet L."/>
            <person name="Monroy-Kuhn J.M."/>
            <person name="Moser A."/>
            <person name="Murali S.C."/>
            <person name="Muzny D.M."/>
            <person name="Otani S."/>
            <person name="Piulachs M.-D."/>
            <person name="Poelchau M."/>
            <person name="Qu J."/>
            <person name="Schaub F."/>
            <person name="Wada-Katsumata A."/>
            <person name="Worley K.C."/>
            <person name="Xie Q."/>
            <person name="Ylla G."/>
            <person name="Poulsen M."/>
            <person name="Gibbs R.A."/>
            <person name="Schal C."/>
            <person name="Richards S."/>
            <person name="Belles X."/>
            <person name="Korb J."/>
            <person name="Bornberg-Bauer E."/>
        </authorList>
    </citation>
    <scope>NUCLEOTIDE SEQUENCE [LARGE SCALE GENOMIC DNA]</scope>
    <source>
        <tissue evidence="8">Whole body</tissue>
    </source>
</reference>
<dbReference type="InterPro" id="IPR052433">
    <property type="entry name" value="X-Pro_dipept-like"/>
</dbReference>
<dbReference type="AlphaFoldDB" id="A0A2J7RIK2"/>
<proteinExistence type="predicted"/>
<dbReference type="PANTHER" id="PTHR48480">
    <property type="match status" value="1"/>
</dbReference>
<keyword evidence="6" id="KW-0464">Manganese</keyword>
<dbReference type="EMBL" id="NEVH01003500">
    <property type="protein sequence ID" value="PNF40652.1"/>
    <property type="molecule type" value="Genomic_DNA"/>
</dbReference>
<dbReference type="Proteomes" id="UP000235965">
    <property type="component" value="Unassembled WGS sequence"/>
</dbReference>
<keyword evidence="5" id="KW-0482">Metalloprotease</keyword>
<dbReference type="GO" id="GO:0006508">
    <property type="term" value="P:proteolysis"/>
    <property type="evidence" value="ECO:0007669"/>
    <property type="project" value="UniProtKB-KW"/>
</dbReference>
<keyword evidence="3" id="KW-0479">Metal-binding</keyword>
<dbReference type="CDD" id="cd01087">
    <property type="entry name" value="Prolidase"/>
    <property type="match status" value="1"/>
</dbReference>
<organism evidence="8 9">
    <name type="scientific">Cryptotermes secundus</name>
    <dbReference type="NCBI Taxonomy" id="105785"/>
    <lineage>
        <taxon>Eukaryota</taxon>
        <taxon>Metazoa</taxon>
        <taxon>Ecdysozoa</taxon>
        <taxon>Arthropoda</taxon>
        <taxon>Hexapoda</taxon>
        <taxon>Insecta</taxon>
        <taxon>Pterygota</taxon>
        <taxon>Neoptera</taxon>
        <taxon>Polyneoptera</taxon>
        <taxon>Dictyoptera</taxon>
        <taxon>Blattodea</taxon>
        <taxon>Blattoidea</taxon>
        <taxon>Termitoidae</taxon>
        <taxon>Kalotermitidae</taxon>
        <taxon>Cryptotermitinae</taxon>
        <taxon>Cryptotermes</taxon>
    </lineage>
</organism>
<sequence length="289" mass="31422">MRTVRAGMMEYQAEATFLNYVYLVGGCRHVAYTCICTSGDNGSILHYGHAGAPNDRCINDGDMCLFDMGASYCGYTSDITCSFPVSGKFTKDQAVIYNAVLKANMAVMNAAKPGVSWVDMHTLANRVLLAELRDAGLLQGDVDEMMKAGLGAIFQPHGLGHFMGLDTHDVGGYLEGTPSRPTEPGLNRLRTARVLEKGMVITIEPGCYFSDVLLDKALANPEQAKFMVPEEIERFRNFGGVRIEDDVIITEDGVENMTKVPRTIEEIEAVMTEKSELVPSAPVGKACAC</sequence>
<evidence type="ECO:0000256" key="1">
    <source>
        <dbReference type="ARBA" id="ARBA00001936"/>
    </source>
</evidence>
<keyword evidence="2" id="KW-0645">Protease</keyword>
<dbReference type="Gene3D" id="3.90.230.10">
    <property type="entry name" value="Creatinase/methionine aminopeptidase superfamily"/>
    <property type="match status" value="1"/>
</dbReference>
<evidence type="ECO:0000256" key="5">
    <source>
        <dbReference type="ARBA" id="ARBA00023049"/>
    </source>
</evidence>
<dbReference type="FunFam" id="3.90.230.10:FF:000002">
    <property type="entry name" value="Xaa-Pro aminopeptidase 3"/>
    <property type="match status" value="1"/>
</dbReference>
<protein>
    <submittedName>
        <fullName evidence="8">Xaa-Pro dipeptidase</fullName>
    </submittedName>
</protein>
<dbReference type="GO" id="GO:0046872">
    <property type="term" value="F:metal ion binding"/>
    <property type="evidence" value="ECO:0007669"/>
    <property type="project" value="UniProtKB-KW"/>
</dbReference>
<evidence type="ECO:0000256" key="3">
    <source>
        <dbReference type="ARBA" id="ARBA00022723"/>
    </source>
</evidence>
<name>A0A2J7RIK2_9NEOP</name>
<dbReference type="InterPro" id="IPR000994">
    <property type="entry name" value="Pept_M24"/>
</dbReference>
<dbReference type="PANTHER" id="PTHR48480:SF2">
    <property type="entry name" value="PEPTIDASE D"/>
    <property type="match status" value="1"/>
</dbReference>
<evidence type="ECO:0000313" key="9">
    <source>
        <dbReference type="Proteomes" id="UP000235965"/>
    </source>
</evidence>